<feature type="active site" evidence="12">
    <location>
        <position position="22"/>
    </location>
</feature>
<evidence type="ECO:0000256" key="5">
    <source>
        <dbReference type="ARBA" id="ARBA00022630"/>
    </source>
</evidence>
<dbReference type="SUPFAM" id="SSF53335">
    <property type="entry name" value="S-adenosyl-L-methionine-dependent methyltransferases"/>
    <property type="match status" value="1"/>
</dbReference>
<dbReference type="SUPFAM" id="SSF47757">
    <property type="entry name" value="Chemotaxis receptor methyltransferase CheR, N-terminal domain"/>
    <property type="match status" value="1"/>
</dbReference>
<feature type="active site" evidence="12">
    <location>
        <position position="140"/>
    </location>
</feature>
<dbReference type="GO" id="GO:0005524">
    <property type="term" value="F:ATP binding"/>
    <property type="evidence" value="ECO:0007669"/>
    <property type="project" value="UniProtKB-KW"/>
</dbReference>
<evidence type="ECO:0000256" key="12">
    <source>
        <dbReference type="PROSITE-ProRule" id="PRU00050"/>
    </source>
</evidence>
<dbReference type="GO" id="GO:0000156">
    <property type="term" value="F:phosphorelay response regulator activity"/>
    <property type="evidence" value="ECO:0007669"/>
    <property type="project" value="InterPro"/>
</dbReference>
<organism evidence="18 19">
    <name type="scientific">Palleronia marisminoris</name>
    <dbReference type="NCBI Taxonomy" id="315423"/>
    <lineage>
        <taxon>Bacteria</taxon>
        <taxon>Pseudomonadati</taxon>
        <taxon>Pseudomonadota</taxon>
        <taxon>Alphaproteobacteria</taxon>
        <taxon>Rhodobacterales</taxon>
        <taxon>Roseobacteraceae</taxon>
        <taxon>Palleronia</taxon>
    </lineage>
</organism>
<keyword evidence="3" id="KW-0597">Phosphoprotein</keyword>
<dbReference type="Gene3D" id="3.40.50.150">
    <property type="entry name" value="Vaccinia Virus protein VP39"/>
    <property type="match status" value="1"/>
</dbReference>
<dbReference type="CDD" id="cd00130">
    <property type="entry name" value="PAS"/>
    <property type="match status" value="2"/>
</dbReference>
<dbReference type="EC" id="2.7.13.3" evidence="18"/>
<dbReference type="InterPro" id="IPR036890">
    <property type="entry name" value="HATPase_C_sf"/>
</dbReference>
<feature type="compositionally biased region" description="Polar residues" evidence="14">
    <location>
        <begin position="482"/>
        <end position="492"/>
    </location>
</feature>
<dbReference type="SUPFAM" id="SSF55785">
    <property type="entry name" value="PYP-like sensor domain (PAS domain)"/>
    <property type="match status" value="2"/>
</dbReference>
<evidence type="ECO:0000256" key="8">
    <source>
        <dbReference type="ARBA" id="ARBA00022691"/>
    </source>
</evidence>
<feature type="active site" evidence="12">
    <location>
        <position position="49"/>
    </location>
</feature>
<dbReference type="PROSITE" id="PS50123">
    <property type="entry name" value="CHER"/>
    <property type="match status" value="1"/>
</dbReference>
<evidence type="ECO:0000259" key="16">
    <source>
        <dbReference type="PROSITE" id="PS50122"/>
    </source>
</evidence>
<evidence type="ECO:0000256" key="4">
    <source>
        <dbReference type="ARBA" id="ARBA00022603"/>
    </source>
</evidence>
<dbReference type="InterPro" id="IPR000014">
    <property type="entry name" value="PAS"/>
</dbReference>
<feature type="coiled-coil region" evidence="13">
    <location>
        <begin position="658"/>
        <end position="713"/>
    </location>
</feature>
<dbReference type="InterPro" id="IPR011102">
    <property type="entry name" value="Sig_transdc_His_kinase_HWE"/>
</dbReference>
<proteinExistence type="predicted"/>
<evidence type="ECO:0000256" key="2">
    <source>
        <dbReference type="ARBA" id="ARBA00001541"/>
    </source>
</evidence>
<dbReference type="InterPro" id="IPR029063">
    <property type="entry name" value="SAM-dependent_MTases_sf"/>
</dbReference>
<comment type="catalytic activity">
    <reaction evidence="2">
        <text>L-glutamyl-[protein] + S-adenosyl-L-methionine = [protein]-L-glutamate 5-O-methyl ester + S-adenosyl-L-homocysteine</text>
        <dbReference type="Rhea" id="RHEA:24452"/>
        <dbReference type="Rhea" id="RHEA-COMP:10208"/>
        <dbReference type="Rhea" id="RHEA-COMP:10311"/>
        <dbReference type="ChEBI" id="CHEBI:29973"/>
        <dbReference type="ChEBI" id="CHEBI:57856"/>
        <dbReference type="ChEBI" id="CHEBI:59789"/>
        <dbReference type="ChEBI" id="CHEBI:82795"/>
        <dbReference type="EC" id="2.1.1.80"/>
    </reaction>
</comment>
<feature type="domain" description="PAC" evidence="15">
    <location>
        <begin position="790"/>
        <end position="840"/>
    </location>
</feature>
<dbReference type="GO" id="GO:0008983">
    <property type="term" value="F:protein-glutamate O-methyltransferase activity"/>
    <property type="evidence" value="ECO:0007669"/>
    <property type="project" value="UniProtKB-EC"/>
</dbReference>
<keyword evidence="9" id="KW-0547">Nucleotide-binding</keyword>
<dbReference type="GO" id="GO:0032259">
    <property type="term" value="P:methylation"/>
    <property type="evidence" value="ECO:0007669"/>
    <property type="project" value="UniProtKB-KW"/>
</dbReference>
<dbReference type="InterPro" id="IPR000780">
    <property type="entry name" value="CheR_MeTrfase"/>
</dbReference>
<dbReference type="InterPro" id="IPR036804">
    <property type="entry name" value="CheR_N_sf"/>
</dbReference>
<dbReference type="PANTHER" id="PTHR24422">
    <property type="entry name" value="CHEMOTAXIS PROTEIN METHYLTRANSFERASE"/>
    <property type="match status" value="1"/>
</dbReference>
<dbReference type="Gene3D" id="3.30.450.20">
    <property type="entry name" value="PAS domain"/>
    <property type="match status" value="2"/>
</dbReference>
<dbReference type="InterPro" id="IPR022641">
    <property type="entry name" value="CheR_N"/>
</dbReference>
<evidence type="ECO:0000256" key="11">
    <source>
        <dbReference type="ARBA" id="ARBA00022840"/>
    </source>
</evidence>
<evidence type="ECO:0000259" key="17">
    <source>
        <dbReference type="PROSITE" id="PS50123"/>
    </source>
</evidence>
<dbReference type="SMART" id="SM00138">
    <property type="entry name" value="MeTrc"/>
    <property type="match status" value="1"/>
</dbReference>
<feature type="domain" description="CheB-type methylesterase" evidence="16">
    <location>
        <begin position="13"/>
        <end position="198"/>
    </location>
</feature>
<evidence type="ECO:0000256" key="14">
    <source>
        <dbReference type="SAM" id="MobiDB-lite"/>
    </source>
</evidence>
<dbReference type="Pfam" id="PF13596">
    <property type="entry name" value="PAS_10"/>
    <property type="match status" value="1"/>
</dbReference>
<evidence type="ECO:0000256" key="6">
    <source>
        <dbReference type="ARBA" id="ARBA00022643"/>
    </source>
</evidence>
<dbReference type="GO" id="GO:0008984">
    <property type="term" value="F:protein-glutamate methylesterase activity"/>
    <property type="evidence" value="ECO:0007669"/>
    <property type="project" value="InterPro"/>
</dbReference>
<dbReference type="Gene3D" id="3.30.565.10">
    <property type="entry name" value="Histidine kinase-like ATPase, C-terminal domain"/>
    <property type="match status" value="1"/>
</dbReference>
<dbReference type="Proteomes" id="UP000193870">
    <property type="component" value="Unassembled WGS sequence"/>
</dbReference>
<accession>A0A1Y5TNS0</accession>
<dbReference type="PRINTS" id="PR00996">
    <property type="entry name" value="CHERMTFRASE"/>
</dbReference>
<dbReference type="Pfam" id="PF03705">
    <property type="entry name" value="CheR_N"/>
    <property type="match status" value="1"/>
</dbReference>
<keyword evidence="7 18" id="KW-0808">Transferase</keyword>
<keyword evidence="11" id="KW-0067">ATP-binding</keyword>
<dbReference type="InterPro" id="IPR022642">
    <property type="entry name" value="CheR_C"/>
</dbReference>
<reference evidence="18 19" key="1">
    <citation type="submission" date="2017-03" db="EMBL/GenBank/DDBJ databases">
        <authorList>
            <person name="Afonso C.L."/>
            <person name="Miller P.J."/>
            <person name="Scott M.A."/>
            <person name="Spackman E."/>
            <person name="Goraichik I."/>
            <person name="Dimitrov K.M."/>
            <person name="Suarez D.L."/>
            <person name="Swayne D.E."/>
        </authorList>
    </citation>
    <scope>NUCLEOTIDE SEQUENCE [LARGE SCALE GENOMIC DNA]</scope>
    <source>
        <strain evidence="18 19">CECT 7066</strain>
    </source>
</reference>
<keyword evidence="10 18" id="KW-0418">Kinase</keyword>
<evidence type="ECO:0000256" key="1">
    <source>
        <dbReference type="ARBA" id="ARBA00000085"/>
    </source>
</evidence>
<dbReference type="Pfam" id="PF13188">
    <property type="entry name" value="PAS_8"/>
    <property type="match status" value="1"/>
</dbReference>
<evidence type="ECO:0000256" key="3">
    <source>
        <dbReference type="ARBA" id="ARBA00022553"/>
    </source>
</evidence>
<evidence type="ECO:0000256" key="13">
    <source>
        <dbReference type="SAM" id="Coils"/>
    </source>
</evidence>
<dbReference type="InterPro" id="IPR000673">
    <property type="entry name" value="Sig_transdc_resp-reg_Me-estase"/>
</dbReference>
<keyword evidence="8" id="KW-0949">S-adenosyl-L-methionine</keyword>
<dbReference type="SMART" id="SM00911">
    <property type="entry name" value="HWE_HK"/>
    <property type="match status" value="1"/>
</dbReference>
<dbReference type="SUPFAM" id="SSF52738">
    <property type="entry name" value="Methylesterase CheB, C-terminal domain"/>
    <property type="match status" value="1"/>
</dbReference>
<evidence type="ECO:0000313" key="18">
    <source>
        <dbReference type="EMBL" id="SLN68343.1"/>
    </source>
</evidence>
<sequence>MANDTSCQPKNGPVPICAIGASAGGVHALRSLFRQLPDDLGLAYIVIVHLAPEHPSSMAEILSACTTMDVHQVTDTPELRANCIYVIPPDRELVIEGDNVHAREFTEPRGRRAPVDVLFRSIAAARGDGMAVVLSGAGSDGANGVRSIHEGGGLVLAQDPAEAEFSAMPQNAIATGVVSFIAPLDRLAEHIVDVAKSKGAVRSLDEEGASNDLRRIIGILRARTGHDFSSYKRATVMRRVLRRMQVCGVTSLAEYSKFVLGTPEEAQELFGDLLISVTQFFRDEGAYEALAAKVIGPLIEEAGDEGVRAWSAGCATGEEAYSLAMLMLEEAERRRLKMPIQIFASDLDEGALGTAREGRYPRSIEADVSMERLERFFIDEGTHYRVRKELRDTVLFASHSVLKDPPFMRLDLVACRNMLIYMERTLQEQLLSLFHYGLKPNGALFLGSAETADSSEFFSSFDREARIFRTLPRARRHMPTLPQGTAELSQRQPAPAPELHRDRHPAPLEQHAEALEKVAPPSVLVDANQQILHLSPNAGRFIQHSAGTFSGKLSEVVRPELRLDLKVGLDRALQSRMATMTHPTPIAVDGEKRRIAMQIAPVPVREGAVGQAMVLFLDAGPALSAPDDDVDPGEVRDDEVRRLHAELKAAQESLVASRGEHEAAIEDLRAANEELQSINEEYRATSEELETSKEELQSMNEELQTVNTELKIKLESISTAHSDLQNLTAATEIGTLFLDAKLRIRMFTPPIGDLFNVTEMDAGRNFTDFTHRLRYDDLEKDARRVLRDLSPLETEVQAKDGRCFMMRIRPYRTVEDRIDGVVVTFVDITSRLKAEQQLVESQHRYQTLFNSIDEGFGIIEIIFTAEGAPIDYRFIEVNDAFARQTGLENAVGRTAHELVPDLEHHWIEIYGHIVRTGKPERFDAPAAPLNRHYETYAFPIGAADDHRLGVLFRDISDRKEAEDQHRLLTHELSHRVKNTLTVVQALARQPCASSMTTEQYRDRFVGRIQALAHAHDQLLATNWQSADLATLIRSTLSPYGRDGSIDQVDNGPATQLTPKQGLGLALILHELATNASKYGALSTAEGELRVTWDAEGEDEQRQIRLTWAECGGPPVANEVPRGFGTRLIERACTYELEGTAELRFTPKGLTAEIVFPVT</sequence>
<keyword evidence="12" id="KW-0378">Hydrolase</keyword>
<evidence type="ECO:0000313" key="19">
    <source>
        <dbReference type="Proteomes" id="UP000193870"/>
    </source>
</evidence>
<dbReference type="InterPro" id="IPR035909">
    <property type="entry name" value="CheB_C"/>
</dbReference>
<keyword evidence="13" id="KW-0175">Coiled coil</keyword>
<comment type="catalytic activity">
    <reaction evidence="1">
        <text>ATP + protein L-histidine = ADP + protein N-phospho-L-histidine.</text>
        <dbReference type="EC" id="2.7.13.3"/>
    </reaction>
</comment>
<dbReference type="Gene3D" id="1.10.155.10">
    <property type="entry name" value="Chemotaxis receptor methyltransferase CheR, N-terminal domain"/>
    <property type="match status" value="1"/>
</dbReference>
<dbReference type="PANTHER" id="PTHR24422:SF27">
    <property type="entry name" value="PROTEIN-GLUTAMATE O-METHYLTRANSFERASE"/>
    <property type="match status" value="1"/>
</dbReference>
<keyword evidence="12" id="KW-0145">Chemotaxis</keyword>
<keyword evidence="4" id="KW-0489">Methyltransferase</keyword>
<evidence type="ECO:0000256" key="9">
    <source>
        <dbReference type="ARBA" id="ARBA00022741"/>
    </source>
</evidence>
<dbReference type="AlphaFoldDB" id="A0A1Y5TNS0"/>
<dbReference type="GO" id="GO:0004673">
    <property type="term" value="F:protein histidine kinase activity"/>
    <property type="evidence" value="ECO:0007669"/>
    <property type="project" value="UniProtKB-EC"/>
</dbReference>
<dbReference type="EMBL" id="FWFV01000014">
    <property type="protein sequence ID" value="SLN68343.1"/>
    <property type="molecule type" value="Genomic_DNA"/>
</dbReference>
<dbReference type="STRING" id="315423.SAMN04488020_11552"/>
<evidence type="ECO:0000259" key="15">
    <source>
        <dbReference type="PROSITE" id="PS50113"/>
    </source>
</evidence>
<dbReference type="InterPro" id="IPR050903">
    <property type="entry name" value="Bact_Chemotaxis_MeTrfase"/>
</dbReference>
<dbReference type="GO" id="GO:0006935">
    <property type="term" value="P:chemotaxis"/>
    <property type="evidence" value="ECO:0007669"/>
    <property type="project" value="UniProtKB-UniRule"/>
</dbReference>
<dbReference type="Pfam" id="PF01339">
    <property type="entry name" value="CheB_methylest"/>
    <property type="match status" value="1"/>
</dbReference>
<dbReference type="SMART" id="SM00091">
    <property type="entry name" value="PAS"/>
    <property type="match status" value="3"/>
</dbReference>
<dbReference type="Pfam" id="PF01739">
    <property type="entry name" value="CheR"/>
    <property type="match status" value="1"/>
</dbReference>
<keyword evidence="5" id="KW-0285">Flavoprotein</keyword>
<gene>
    <name evidence="18" type="ORF">PAM7066_03448</name>
</gene>
<dbReference type="InterPro" id="IPR000700">
    <property type="entry name" value="PAS-assoc_C"/>
</dbReference>
<dbReference type="Gene3D" id="3.40.50.180">
    <property type="entry name" value="Methylesterase CheB, C-terminal domain"/>
    <property type="match status" value="1"/>
</dbReference>
<dbReference type="RefSeq" id="WP_085855403.1">
    <property type="nucleotide sequence ID" value="NZ_FOPF01000015.1"/>
</dbReference>
<dbReference type="GO" id="GO:0005737">
    <property type="term" value="C:cytoplasm"/>
    <property type="evidence" value="ECO:0007669"/>
    <property type="project" value="InterPro"/>
</dbReference>
<dbReference type="PROSITE" id="PS50113">
    <property type="entry name" value="PAC"/>
    <property type="match status" value="1"/>
</dbReference>
<evidence type="ECO:0000256" key="10">
    <source>
        <dbReference type="ARBA" id="ARBA00022777"/>
    </source>
</evidence>
<evidence type="ECO:0000256" key="7">
    <source>
        <dbReference type="ARBA" id="ARBA00022679"/>
    </source>
</evidence>
<dbReference type="CDD" id="cd16434">
    <property type="entry name" value="CheB-CheR_fusion"/>
    <property type="match status" value="1"/>
</dbReference>
<name>A0A1Y5TNS0_9RHOB</name>
<keyword evidence="6" id="KW-0288">FMN</keyword>
<dbReference type="PROSITE" id="PS50122">
    <property type="entry name" value="CHEB"/>
    <property type="match status" value="1"/>
</dbReference>
<keyword evidence="19" id="KW-1185">Reference proteome</keyword>
<feature type="domain" description="CheR-type methyltransferase" evidence="17">
    <location>
        <begin position="212"/>
        <end position="451"/>
    </location>
</feature>
<protein>
    <submittedName>
        <fullName evidence="18">Blue-light-activated histidine kinase</fullName>
        <ecNumber evidence="18">2.7.13.3</ecNumber>
    </submittedName>
</protein>
<dbReference type="InterPro" id="IPR035965">
    <property type="entry name" value="PAS-like_dom_sf"/>
</dbReference>
<dbReference type="Pfam" id="PF07536">
    <property type="entry name" value="HWE_HK"/>
    <property type="match status" value="1"/>
</dbReference>
<feature type="region of interest" description="Disordered" evidence="14">
    <location>
        <begin position="478"/>
        <end position="502"/>
    </location>
</feature>